<reference evidence="1 2" key="1">
    <citation type="submission" date="2023-12" db="EMBL/GenBank/DDBJ databases">
        <title>Novel species of the genus Arcicella isolated from rivers.</title>
        <authorList>
            <person name="Lu H."/>
        </authorList>
    </citation>
    <scope>NUCLEOTIDE SEQUENCE [LARGE SCALE GENOMIC DNA]</scope>
    <source>
        <strain evidence="1 2">LMG 21963</strain>
    </source>
</reference>
<evidence type="ECO:0000313" key="2">
    <source>
        <dbReference type="Proteomes" id="UP001304671"/>
    </source>
</evidence>
<sequence>MYLPFDDNSINAMIEQLILDNGFVPLRVGGLDQSIRIEVFGDLPEFGALGKVVTLAEAIEKL</sequence>
<dbReference type="RefSeq" id="WP_323253632.1">
    <property type="nucleotide sequence ID" value="NZ_JAYFUL010000069.1"/>
</dbReference>
<comment type="caution">
    <text evidence="1">The sequence shown here is derived from an EMBL/GenBank/DDBJ whole genome shotgun (WGS) entry which is preliminary data.</text>
</comment>
<gene>
    <name evidence="1" type="ORF">VB264_23570</name>
</gene>
<protein>
    <submittedName>
        <fullName evidence="1">Uncharacterized protein</fullName>
    </submittedName>
</protein>
<accession>A0ABU5QVS4</accession>
<keyword evidence="2" id="KW-1185">Reference proteome</keyword>
<organism evidence="1 2">
    <name type="scientific">Arcicella aquatica</name>
    <dbReference type="NCBI Taxonomy" id="217141"/>
    <lineage>
        <taxon>Bacteria</taxon>
        <taxon>Pseudomonadati</taxon>
        <taxon>Bacteroidota</taxon>
        <taxon>Cytophagia</taxon>
        <taxon>Cytophagales</taxon>
        <taxon>Flectobacillaceae</taxon>
        <taxon>Arcicella</taxon>
    </lineage>
</organism>
<dbReference type="Proteomes" id="UP001304671">
    <property type="component" value="Unassembled WGS sequence"/>
</dbReference>
<evidence type="ECO:0000313" key="1">
    <source>
        <dbReference type="EMBL" id="MEA5260799.1"/>
    </source>
</evidence>
<dbReference type="EMBL" id="JAYFUL010000069">
    <property type="protein sequence ID" value="MEA5260799.1"/>
    <property type="molecule type" value="Genomic_DNA"/>
</dbReference>
<proteinExistence type="predicted"/>
<name>A0ABU5QVS4_9BACT</name>